<dbReference type="EMBL" id="JAIFZO010000002">
    <property type="protein sequence ID" value="MCX4236977.1"/>
    <property type="molecule type" value="Genomic_DNA"/>
</dbReference>
<comment type="caution">
    <text evidence="9">The sequence shown here is derived from an EMBL/GenBank/DDBJ whole genome shotgun (WGS) entry which is preliminary data.</text>
</comment>
<gene>
    <name evidence="9" type="ORF">K3769_30260</name>
</gene>
<dbReference type="PANTHER" id="PTHR35807">
    <property type="entry name" value="TRANSCRIPTIONAL REGULATOR REDD-RELATED"/>
    <property type="match status" value="1"/>
</dbReference>
<dbReference type="SMART" id="SM00862">
    <property type="entry name" value="Trans_reg_C"/>
    <property type="match status" value="1"/>
</dbReference>
<name>A0ABT3VAJ9_9ACTN</name>
<dbReference type="InterPro" id="IPR036388">
    <property type="entry name" value="WH-like_DNA-bd_sf"/>
</dbReference>
<dbReference type="Pfam" id="PF00486">
    <property type="entry name" value="Trans_reg_C"/>
    <property type="match status" value="1"/>
</dbReference>
<evidence type="ECO:0000256" key="2">
    <source>
        <dbReference type="ARBA" id="ARBA00023012"/>
    </source>
</evidence>
<dbReference type="InterPro" id="IPR001867">
    <property type="entry name" value="OmpR/PhoB-type_DNA-bd"/>
</dbReference>
<evidence type="ECO:0000256" key="1">
    <source>
        <dbReference type="ARBA" id="ARBA00005820"/>
    </source>
</evidence>
<evidence type="ECO:0000313" key="10">
    <source>
        <dbReference type="Proteomes" id="UP001165590"/>
    </source>
</evidence>
<protein>
    <submittedName>
        <fullName evidence="9">AAA family ATPase</fullName>
    </submittedName>
</protein>
<dbReference type="PRINTS" id="PR00364">
    <property type="entry name" value="DISEASERSIST"/>
</dbReference>
<evidence type="ECO:0000256" key="3">
    <source>
        <dbReference type="ARBA" id="ARBA00023015"/>
    </source>
</evidence>
<reference evidence="9" key="1">
    <citation type="journal article" date="2022" name="bioRxiv">
        <title>Discovery and biosynthetic assessment of Streptomyces ortus sp nov. isolated from a deep-sea sponge.</title>
        <authorList>
            <person name="Williams S.E."/>
        </authorList>
    </citation>
    <scope>NUCLEOTIDE SEQUENCE</scope>
    <source>
        <strain evidence="9">A15ISP2-DRY2</strain>
    </source>
</reference>
<keyword evidence="4 6" id="KW-0238">DNA-binding</keyword>
<evidence type="ECO:0000256" key="6">
    <source>
        <dbReference type="PROSITE-ProRule" id="PRU01091"/>
    </source>
</evidence>
<dbReference type="SUPFAM" id="SSF48452">
    <property type="entry name" value="TPR-like"/>
    <property type="match status" value="1"/>
</dbReference>
<dbReference type="InterPro" id="IPR016032">
    <property type="entry name" value="Sig_transdc_resp-reg_C-effctor"/>
</dbReference>
<dbReference type="Gene3D" id="3.40.50.300">
    <property type="entry name" value="P-loop containing nucleotide triphosphate hydrolases"/>
    <property type="match status" value="1"/>
</dbReference>
<dbReference type="InterPro" id="IPR051677">
    <property type="entry name" value="AfsR-DnrI-RedD_regulator"/>
</dbReference>
<proteinExistence type="inferred from homology"/>
<dbReference type="SUPFAM" id="SSF46894">
    <property type="entry name" value="C-terminal effector domain of the bipartite response regulators"/>
    <property type="match status" value="1"/>
</dbReference>
<evidence type="ECO:0000256" key="7">
    <source>
        <dbReference type="SAM" id="MobiDB-lite"/>
    </source>
</evidence>
<dbReference type="PROSITE" id="PS51755">
    <property type="entry name" value="OMPR_PHOB"/>
    <property type="match status" value="1"/>
</dbReference>
<organism evidence="9 10">
    <name type="scientific">Streptomyces ortus</name>
    <dbReference type="NCBI Taxonomy" id="2867268"/>
    <lineage>
        <taxon>Bacteria</taxon>
        <taxon>Bacillati</taxon>
        <taxon>Actinomycetota</taxon>
        <taxon>Actinomycetes</taxon>
        <taxon>Kitasatosporales</taxon>
        <taxon>Streptomycetaceae</taxon>
        <taxon>Streptomyces</taxon>
    </lineage>
</organism>
<dbReference type="InterPro" id="IPR027417">
    <property type="entry name" value="P-loop_NTPase"/>
</dbReference>
<dbReference type="InterPro" id="IPR005158">
    <property type="entry name" value="BTAD"/>
</dbReference>
<dbReference type="CDD" id="cd15831">
    <property type="entry name" value="BTAD"/>
    <property type="match status" value="1"/>
</dbReference>
<dbReference type="Pfam" id="PF13191">
    <property type="entry name" value="AAA_16"/>
    <property type="match status" value="1"/>
</dbReference>
<dbReference type="InterPro" id="IPR041664">
    <property type="entry name" value="AAA_16"/>
</dbReference>
<dbReference type="RefSeq" id="WP_267029422.1">
    <property type="nucleotide sequence ID" value="NZ_JAIFZO010000002.1"/>
</dbReference>
<feature type="DNA-binding region" description="OmpR/PhoB-type" evidence="6">
    <location>
        <begin position="1"/>
        <end position="107"/>
    </location>
</feature>
<feature type="domain" description="OmpR/PhoB-type" evidence="8">
    <location>
        <begin position="1"/>
        <end position="107"/>
    </location>
</feature>
<dbReference type="PANTHER" id="PTHR35807:SF1">
    <property type="entry name" value="TRANSCRIPTIONAL REGULATOR REDD"/>
    <property type="match status" value="1"/>
</dbReference>
<dbReference type="Gene3D" id="1.10.10.10">
    <property type="entry name" value="Winged helix-like DNA-binding domain superfamily/Winged helix DNA-binding domain"/>
    <property type="match status" value="1"/>
</dbReference>
<evidence type="ECO:0000313" key="9">
    <source>
        <dbReference type="EMBL" id="MCX4236977.1"/>
    </source>
</evidence>
<evidence type="ECO:0000256" key="5">
    <source>
        <dbReference type="ARBA" id="ARBA00023163"/>
    </source>
</evidence>
<feature type="region of interest" description="Disordered" evidence="7">
    <location>
        <begin position="267"/>
        <end position="286"/>
    </location>
</feature>
<keyword evidence="5" id="KW-0804">Transcription</keyword>
<dbReference type="InterPro" id="IPR011990">
    <property type="entry name" value="TPR-like_helical_dom_sf"/>
</dbReference>
<dbReference type="SMART" id="SM01043">
    <property type="entry name" value="BTAD"/>
    <property type="match status" value="1"/>
</dbReference>
<evidence type="ECO:0000259" key="8">
    <source>
        <dbReference type="PROSITE" id="PS51755"/>
    </source>
</evidence>
<keyword evidence="10" id="KW-1185">Reference proteome</keyword>
<keyword evidence="3" id="KW-0805">Transcription regulation</keyword>
<comment type="similarity">
    <text evidence="1">Belongs to the AfsR/DnrI/RedD regulatory family.</text>
</comment>
<dbReference type="Gene3D" id="1.25.40.10">
    <property type="entry name" value="Tetratricopeptide repeat domain"/>
    <property type="match status" value="1"/>
</dbReference>
<keyword evidence="2" id="KW-0902">Two-component regulatory system</keyword>
<dbReference type="Pfam" id="PF03704">
    <property type="entry name" value="BTAD"/>
    <property type="match status" value="1"/>
</dbReference>
<sequence length="631" mass="67930">MGEPPCTGLRFSVLGPLSAHTADAAGGHVLPLALGPLKQRLLLAMLLCRPRTPVPLDLLTDTLWDGDPPRTARKNIQVYVSALRRLLDPFGAADRLVHQAGGYLLRVDDEELDALRFQRLVRAARETTYQNDLVQASGMLREALGLWRGPALHDLRSSPALRCEADRLDGRRLQAYESWAETELRLGNSHEVAETIGELVEEHPERERLRAAQMNALFDQGRQTETLAAYEGLRQLLAAEYGLQPSPALQTLYRSMLSGGGGAGGVFGQAGRAGTRPVHRPDRRSATLLPPDLPDFTGRREQLGTLLALLARDDAGPRLAVVTGPAGTGKTALAVHAAHRLADAFPDGRVLIRMRDTAGRARPTVSVLAELAELVGSPAPSIARTVSAAEPDRTAAAWRGWLAGRKVLVVLDGCVDESCVRPLVPDTGASAVLVTARTPLAGLTPAHRLEATAFDTAECLELLGRIVGPARLGAGREAAAHIVTATGMLPLAVRVCGLKLAVRRHLPLDEYARRLADSRTVLDELVAGDMDVRPRLASGWQDLSPADRSALRELSDLPGGPFTLAQAAGRLGRAQHEVLRRLESLMDCGVLLTPDTEITAHAARYELPRLIRVFAREQTALQSPPVTQIPA</sequence>
<dbReference type="SUPFAM" id="SSF52540">
    <property type="entry name" value="P-loop containing nucleoside triphosphate hydrolases"/>
    <property type="match status" value="1"/>
</dbReference>
<accession>A0ABT3VAJ9</accession>
<dbReference type="Proteomes" id="UP001165590">
    <property type="component" value="Unassembled WGS sequence"/>
</dbReference>
<evidence type="ECO:0000256" key="4">
    <source>
        <dbReference type="ARBA" id="ARBA00023125"/>
    </source>
</evidence>